<sequence length="170" mass="18446">MVRIGQCDLSTRPGIVAVIDTDAIDTANKARSMGADILELRIDLLGIMDAGELNDLLDQLKSQFKLPIIVTNRTRDEGGHWEGSESKRIELLNSVISQADCVDVELSSSMKDIVIESARFANKTVIISSHDFKTTPGNMLAILEQARDAGADIPKLAVTPKSSIDTLNLL</sequence>
<evidence type="ECO:0000313" key="1">
    <source>
        <dbReference type="EMBL" id="TKY92172.1"/>
    </source>
</evidence>
<feature type="non-terminal residue" evidence="1">
    <location>
        <position position="170"/>
    </location>
</feature>
<name>A0AC61SBT1_9EURY</name>
<evidence type="ECO:0000313" key="2">
    <source>
        <dbReference type="Proteomes" id="UP000315423"/>
    </source>
</evidence>
<organism evidence="1 2">
    <name type="scientific">Candidatus Methanomarinus sp</name>
    <dbReference type="NCBI Taxonomy" id="3386244"/>
    <lineage>
        <taxon>Archaea</taxon>
        <taxon>Methanobacteriati</taxon>
        <taxon>Methanobacteriota</taxon>
        <taxon>Stenosarchaea group</taxon>
        <taxon>Methanomicrobia</taxon>
        <taxon>Methanosarcinales</taxon>
        <taxon>ANME-2 cluster</taxon>
        <taxon>Candidatus Methanocomedenaceae</taxon>
        <taxon>Candidatus Methanomarinus</taxon>
    </lineage>
</organism>
<dbReference type="Proteomes" id="UP000315423">
    <property type="component" value="Unassembled WGS sequence"/>
</dbReference>
<proteinExistence type="predicted"/>
<reference evidence="1" key="1">
    <citation type="submission" date="2018-09" db="EMBL/GenBank/DDBJ databases">
        <title>A genomic encyclopedia of anaerobic methanotrophic archaea.</title>
        <authorList>
            <person name="Skennerton C.T."/>
            <person name="Chadwick G.L."/>
            <person name="Laso-Perez R."/>
            <person name="Leu A.O."/>
            <person name="Speth D.R."/>
            <person name="Yu H."/>
            <person name="Morgan-Lang C."/>
            <person name="Hatzenpichler R."/>
            <person name="Goudeau D."/>
            <person name="Malmstrom R."/>
            <person name="Woyke T."/>
            <person name="Hallam S."/>
            <person name="Tyson G.W."/>
            <person name="Wegener G."/>
            <person name="Boetius A."/>
            <person name="Orphan V.J."/>
        </authorList>
    </citation>
    <scope>NUCLEOTIDE SEQUENCE</scope>
    <source>
        <strain evidence="1">CONS3730D10UFb2</strain>
    </source>
</reference>
<gene>
    <name evidence="1" type="ORF">C5S46_02070</name>
</gene>
<protein>
    <submittedName>
        <fullName evidence="1">Type I 3-dehydroquinate dehydratase</fullName>
    </submittedName>
</protein>
<dbReference type="EMBL" id="QYBA01000067">
    <property type="protein sequence ID" value="TKY92172.1"/>
    <property type="molecule type" value="Genomic_DNA"/>
</dbReference>
<accession>A0AC61SBT1</accession>
<comment type="caution">
    <text evidence="1">The sequence shown here is derived from an EMBL/GenBank/DDBJ whole genome shotgun (WGS) entry which is preliminary data.</text>
</comment>